<evidence type="ECO:0000259" key="1">
    <source>
        <dbReference type="Pfam" id="PF00881"/>
    </source>
</evidence>
<dbReference type="PANTHER" id="PTHR23026">
    <property type="entry name" value="NADPH NITROREDUCTASE"/>
    <property type="match status" value="1"/>
</dbReference>
<feature type="domain" description="Nitroreductase" evidence="1">
    <location>
        <begin position="70"/>
        <end position="158"/>
    </location>
</feature>
<dbReference type="EMBL" id="VUNA01000005">
    <property type="protein sequence ID" value="MST70396.1"/>
    <property type="molecule type" value="Genomic_DNA"/>
</dbReference>
<comment type="caution">
    <text evidence="2">The sequence shown here is derived from an EMBL/GenBank/DDBJ whole genome shotgun (WGS) entry which is preliminary data.</text>
</comment>
<protein>
    <submittedName>
        <fullName evidence="2">Nitroreductase</fullName>
    </submittedName>
</protein>
<dbReference type="InterPro" id="IPR029479">
    <property type="entry name" value="Nitroreductase"/>
</dbReference>
<name>A0A6N7XKD6_9FIRM</name>
<gene>
    <name evidence="2" type="ORF">FYJ65_03425</name>
</gene>
<keyword evidence="3" id="KW-1185">Reference proteome</keyword>
<dbReference type="GO" id="GO:0016491">
    <property type="term" value="F:oxidoreductase activity"/>
    <property type="evidence" value="ECO:0007669"/>
    <property type="project" value="InterPro"/>
</dbReference>
<reference evidence="2 3" key="1">
    <citation type="submission" date="2019-08" db="EMBL/GenBank/DDBJ databases">
        <title>In-depth cultivation of the pig gut microbiome towards novel bacterial diversity and tailored functional studies.</title>
        <authorList>
            <person name="Wylensek D."/>
            <person name="Hitch T.C.A."/>
            <person name="Clavel T."/>
        </authorList>
    </citation>
    <scope>NUCLEOTIDE SEQUENCE [LARGE SCALE GENOMIC DNA]</scope>
    <source>
        <strain evidence="2 3">WCA-MUC-591-APC-4B</strain>
    </source>
</reference>
<evidence type="ECO:0000313" key="3">
    <source>
        <dbReference type="Proteomes" id="UP000469424"/>
    </source>
</evidence>
<feature type="domain" description="Nitroreductase" evidence="1">
    <location>
        <begin position="14"/>
        <end position="65"/>
    </location>
</feature>
<dbReference type="AlphaFoldDB" id="A0A6N7XKD6"/>
<dbReference type="PANTHER" id="PTHR23026:SF117">
    <property type="entry name" value="NITROREDUCTASE"/>
    <property type="match status" value="1"/>
</dbReference>
<dbReference type="CDD" id="cd02151">
    <property type="entry name" value="nitroreductase"/>
    <property type="match status" value="1"/>
</dbReference>
<sequence length="181" mass="20184">MKGSRIMSLIEMMENRRSVRAFNSEPVTDEELNKILQAAMLAPNGKGLKPWSFVTIRDEKTLRDLVNCRKGGAKMLETATAAIAVYSDSDVTDTFIEDSSLVMGWMHLMASDLGLGSCWLQLRLRPSNEEGVSAEEFVNRRLGAPDNQNVEALLVMGHIDEAPTAHELPELPCDKVHAERW</sequence>
<proteinExistence type="predicted"/>
<evidence type="ECO:0000313" key="2">
    <source>
        <dbReference type="EMBL" id="MST70396.1"/>
    </source>
</evidence>
<dbReference type="Gene3D" id="3.40.109.10">
    <property type="entry name" value="NADH Oxidase"/>
    <property type="match status" value="1"/>
</dbReference>
<dbReference type="InterPro" id="IPR000415">
    <property type="entry name" value="Nitroreductase-like"/>
</dbReference>
<dbReference type="SUPFAM" id="SSF55469">
    <property type="entry name" value="FMN-dependent nitroreductase-like"/>
    <property type="match status" value="1"/>
</dbReference>
<dbReference type="InterPro" id="IPR050627">
    <property type="entry name" value="Nitroreductase/BluB"/>
</dbReference>
<dbReference type="Pfam" id="PF00881">
    <property type="entry name" value="Nitroreductase"/>
    <property type="match status" value="2"/>
</dbReference>
<organism evidence="2 3">
    <name type="scientific">Mogibacterium kristiansenii</name>
    <dbReference type="NCBI Taxonomy" id="2606708"/>
    <lineage>
        <taxon>Bacteria</taxon>
        <taxon>Bacillati</taxon>
        <taxon>Bacillota</taxon>
        <taxon>Clostridia</taxon>
        <taxon>Peptostreptococcales</taxon>
        <taxon>Anaerovoracaceae</taxon>
        <taxon>Mogibacterium</taxon>
    </lineage>
</organism>
<dbReference type="Proteomes" id="UP000469424">
    <property type="component" value="Unassembled WGS sequence"/>
</dbReference>
<accession>A0A6N7XKD6</accession>